<sequence length="79" mass="8937">YARNAGPAYAISYHQQGPIHDKLGVFWGIRNDDRETLMNSKYTSEQMWQSPALIEGATISSLTRSMYSTTNYFNTVQVG</sequence>
<proteinExistence type="predicted"/>
<dbReference type="EMBL" id="KQ253780">
    <property type="protein sequence ID" value="KNC69677.1"/>
    <property type="molecule type" value="Genomic_DNA"/>
</dbReference>
<dbReference type="Proteomes" id="UP000054560">
    <property type="component" value="Unassembled WGS sequence"/>
</dbReference>
<protein>
    <submittedName>
        <fullName evidence="1">Uncharacterized protein</fullName>
    </submittedName>
</protein>
<dbReference type="AlphaFoldDB" id="A0A0L0EYZ2"/>
<name>A0A0L0EYZ2_9EUKA</name>
<evidence type="ECO:0000313" key="1">
    <source>
        <dbReference type="EMBL" id="KNC69677.1"/>
    </source>
</evidence>
<accession>A0A0L0EYZ2</accession>
<evidence type="ECO:0000313" key="2">
    <source>
        <dbReference type="Proteomes" id="UP000054560"/>
    </source>
</evidence>
<reference evidence="1 2" key="1">
    <citation type="submission" date="2011-02" db="EMBL/GenBank/DDBJ databases">
        <title>The Genome Sequence of Sphaeroforma arctica JP610.</title>
        <authorList>
            <consortium name="The Broad Institute Genome Sequencing Platform"/>
            <person name="Russ C."/>
            <person name="Cuomo C."/>
            <person name="Young S.K."/>
            <person name="Zeng Q."/>
            <person name="Gargeya S."/>
            <person name="Alvarado L."/>
            <person name="Berlin A."/>
            <person name="Chapman S.B."/>
            <person name="Chen Z."/>
            <person name="Freedman E."/>
            <person name="Gellesch M."/>
            <person name="Goldberg J."/>
            <person name="Griggs A."/>
            <person name="Gujja S."/>
            <person name="Heilman E."/>
            <person name="Heiman D."/>
            <person name="Howarth C."/>
            <person name="Mehta T."/>
            <person name="Neiman D."/>
            <person name="Pearson M."/>
            <person name="Roberts A."/>
            <person name="Saif S."/>
            <person name="Shea T."/>
            <person name="Shenoy N."/>
            <person name="Sisk P."/>
            <person name="Stolte C."/>
            <person name="Sykes S."/>
            <person name="White J."/>
            <person name="Yandava C."/>
            <person name="Burger G."/>
            <person name="Gray M.W."/>
            <person name="Holland P.W.H."/>
            <person name="King N."/>
            <person name="Lang F.B.F."/>
            <person name="Roger A.J."/>
            <person name="Ruiz-Trillo I."/>
            <person name="Haas B."/>
            <person name="Nusbaum C."/>
            <person name="Birren B."/>
        </authorList>
    </citation>
    <scope>NUCLEOTIDE SEQUENCE [LARGE SCALE GENOMIC DNA]</scope>
    <source>
        <strain evidence="1 2">JP610</strain>
    </source>
</reference>
<gene>
    <name evidence="1" type="ORF">SARC_17808</name>
</gene>
<feature type="non-terminal residue" evidence="1">
    <location>
        <position position="1"/>
    </location>
</feature>
<dbReference type="GeneID" id="25918312"/>
<dbReference type="RefSeq" id="XP_014143579.1">
    <property type="nucleotide sequence ID" value="XM_014288104.1"/>
</dbReference>
<organism evidence="1 2">
    <name type="scientific">Sphaeroforma arctica JP610</name>
    <dbReference type="NCBI Taxonomy" id="667725"/>
    <lineage>
        <taxon>Eukaryota</taxon>
        <taxon>Ichthyosporea</taxon>
        <taxon>Ichthyophonida</taxon>
        <taxon>Sphaeroforma</taxon>
    </lineage>
</organism>
<keyword evidence="2" id="KW-1185">Reference proteome</keyword>